<dbReference type="Pfam" id="PF01593">
    <property type="entry name" value="Amino_oxidase"/>
    <property type="match status" value="1"/>
</dbReference>
<keyword evidence="3" id="KW-1185">Reference proteome</keyword>
<evidence type="ECO:0000259" key="1">
    <source>
        <dbReference type="Pfam" id="PF01593"/>
    </source>
</evidence>
<dbReference type="SUPFAM" id="SSF51905">
    <property type="entry name" value="FAD/NAD(P)-binding domain"/>
    <property type="match status" value="1"/>
</dbReference>
<feature type="domain" description="Amine oxidase" evidence="1">
    <location>
        <begin position="77"/>
        <end position="555"/>
    </location>
</feature>
<dbReference type="InterPro" id="IPR050281">
    <property type="entry name" value="Flavin_monoamine_oxidase"/>
</dbReference>
<organism evidence="2 3">
    <name type="scientific">Sistotremastrum niveocremeum HHB9708</name>
    <dbReference type="NCBI Taxonomy" id="1314777"/>
    <lineage>
        <taxon>Eukaryota</taxon>
        <taxon>Fungi</taxon>
        <taxon>Dikarya</taxon>
        <taxon>Basidiomycota</taxon>
        <taxon>Agaricomycotina</taxon>
        <taxon>Agaricomycetes</taxon>
        <taxon>Sistotremastrales</taxon>
        <taxon>Sistotremastraceae</taxon>
        <taxon>Sertulicium</taxon>
        <taxon>Sertulicium niveocremeum</taxon>
    </lineage>
</organism>
<dbReference type="InterPro" id="IPR002937">
    <property type="entry name" value="Amino_oxidase"/>
</dbReference>
<evidence type="ECO:0000313" key="2">
    <source>
        <dbReference type="EMBL" id="KZS88538.1"/>
    </source>
</evidence>
<dbReference type="AlphaFoldDB" id="A0A164PAS9"/>
<dbReference type="Gene3D" id="1.10.10.1620">
    <property type="match status" value="1"/>
</dbReference>
<dbReference type="PANTHER" id="PTHR10742:SF342">
    <property type="entry name" value="AMINE OXIDASE"/>
    <property type="match status" value="1"/>
</dbReference>
<dbReference type="OrthoDB" id="7777654at2759"/>
<dbReference type="Gene3D" id="3.50.50.60">
    <property type="entry name" value="FAD/NAD(P)-binding domain"/>
    <property type="match status" value="2"/>
</dbReference>
<dbReference type="PANTHER" id="PTHR10742">
    <property type="entry name" value="FLAVIN MONOAMINE OXIDASE"/>
    <property type="match status" value="1"/>
</dbReference>
<gene>
    <name evidence="2" type="ORF">SISNIDRAFT_262372</name>
</gene>
<name>A0A164PAS9_9AGAM</name>
<dbReference type="EMBL" id="KV419436">
    <property type="protein sequence ID" value="KZS88538.1"/>
    <property type="molecule type" value="Genomic_DNA"/>
</dbReference>
<reference evidence="2 3" key="1">
    <citation type="journal article" date="2016" name="Mol. Biol. Evol.">
        <title>Comparative Genomics of Early-Diverging Mushroom-Forming Fungi Provides Insights into the Origins of Lignocellulose Decay Capabilities.</title>
        <authorList>
            <person name="Nagy L.G."/>
            <person name="Riley R."/>
            <person name="Tritt A."/>
            <person name="Adam C."/>
            <person name="Daum C."/>
            <person name="Floudas D."/>
            <person name="Sun H."/>
            <person name="Yadav J.S."/>
            <person name="Pangilinan J."/>
            <person name="Larsson K.H."/>
            <person name="Matsuura K."/>
            <person name="Barry K."/>
            <person name="Labutti K."/>
            <person name="Kuo R."/>
            <person name="Ohm R.A."/>
            <person name="Bhattacharya S.S."/>
            <person name="Shirouzu T."/>
            <person name="Yoshinaga Y."/>
            <person name="Martin F.M."/>
            <person name="Grigoriev I.V."/>
            <person name="Hibbett D.S."/>
        </authorList>
    </citation>
    <scope>NUCLEOTIDE SEQUENCE [LARGE SCALE GENOMIC DNA]</scope>
    <source>
        <strain evidence="2 3">HHB9708</strain>
    </source>
</reference>
<dbReference type="Gene3D" id="3.90.660.10">
    <property type="match status" value="2"/>
</dbReference>
<evidence type="ECO:0000313" key="3">
    <source>
        <dbReference type="Proteomes" id="UP000076722"/>
    </source>
</evidence>
<dbReference type="GO" id="GO:0001716">
    <property type="term" value="F:L-amino-acid oxidase activity"/>
    <property type="evidence" value="ECO:0007669"/>
    <property type="project" value="TreeGrafter"/>
</dbReference>
<dbReference type="Proteomes" id="UP000076722">
    <property type="component" value="Unassembled WGS sequence"/>
</dbReference>
<dbReference type="STRING" id="1314777.A0A164PAS9"/>
<dbReference type="SUPFAM" id="SSF54373">
    <property type="entry name" value="FAD-linked reductases, C-terminal domain"/>
    <property type="match status" value="1"/>
</dbReference>
<dbReference type="GO" id="GO:0009063">
    <property type="term" value="P:amino acid catabolic process"/>
    <property type="evidence" value="ECO:0007669"/>
    <property type="project" value="TreeGrafter"/>
</dbReference>
<protein>
    <submittedName>
        <fullName evidence="2">FAD/NAD(P)-binding domain-containing protein</fullName>
    </submittedName>
</protein>
<dbReference type="InterPro" id="IPR036188">
    <property type="entry name" value="FAD/NAD-bd_sf"/>
</dbReference>
<accession>A0A164PAS9</accession>
<sequence>MSGYQHLQSAASDIPDFPSEHIFAHRARYLTRRYLEDHSDVLSGLPPLKEIVEKLPNRHPHSDAAQEPVCIIGAGAAGLYTAMILDSLGIPYQLLEASDRVGGRMHTYTFPPPNRSSYEYFELGAMRFPDTPYMKRTFDLVRNRGLQNIKLIDFAFSSDNTFACYNGVNIITSGPNFSAPDPFNIKDYVPANFRSPKDVNTFLSKIAIDEPRQLFLKNNIQTALELLYKNYDSYSMRSWLMAKFQLSSSTINWLETLDKSTGWYDRGLIENVLESLAFDWPGATPGKPVAWHCFLGGTSTVPVAMHNSLKTKAQFNSRVTQINEEAGGLMSVAVNGKPLSQRFSSVICTIPLGCLSLVNLVYDSIAYFNYPQWSAIRELQYSSSIKIGIRFTEPWWEHLQSGKIVGGQSFTDLPIRTTVYPSYPPGIPKSNVLIASYCWTADAERLGALIKDGKADPLLVELVIRDLAALHNVADTYIWNRFVNDGTNIFAWDWLHNPYTCGAFALFGPGEFADSIFTQINKPAANGKLFFAGEALSSCHGWVAGALDSSWLAVNNYLTLLHPEKLQQFKKDWGESEYWDTPKQQEDVLRLGLRHHLKK</sequence>
<proteinExistence type="predicted"/>